<keyword evidence="1" id="KW-0597">Phosphoprotein</keyword>
<keyword evidence="2" id="KW-0808">Transferase</keyword>
<dbReference type="EMBL" id="JACXSI010000011">
    <property type="protein sequence ID" value="MBD3107848.1"/>
    <property type="molecule type" value="Genomic_DNA"/>
</dbReference>
<keyword evidence="6" id="KW-1185">Reference proteome</keyword>
<comment type="caution">
    <text evidence="5">The sequence shown here is derived from an EMBL/GenBank/DDBJ whole genome shotgun (WGS) entry which is preliminary data.</text>
</comment>
<dbReference type="InterPro" id="IPR016120">
    <property type="entry name" value="Sig_transdc_His_kin_SpoOB"/>
</dbReference>
<keyword evidence="3" id="KW-0418">Kinase</keyword>
<dbReference type="SMART" id="SM01317">
    <property type="entry name" value="SPOB_ab"/>
    <property type="match status" value="1"/>
</dbReference>
<proteinExistence type="predicted"/>
<evidence type="ECO:0000256" key="3">
    <source>
        <dbReference type="ARBA" id="ARBA00022777"/>
    </source>
</evidence>
<evidence type="ECO:0000313" key="6">
    <source>
        <dbReference type="Proteomes" id="UP000602076"/>
    </source>
</evidence>
<dbReference type="InterPro" id="IPR039506">
    <property type="entry name" value="SPOB_a"/>
</dbReference>
<dbReference type="SUPFAM" id="SSF55890">
    <property type="entry name" value="Sporulation response regulatory protein Spo0B"/>
    <property type="match status" value="1"/>
</dbReference>
<dbReference type="Proteomes" id="UP000602076">
    <property type="component" value="Unassembled WGS sequence"/>
</dbReference>
<dbReference type="Pfam" id="PF14689">
    <property type="entry name" value="SPOB_a"/>
    <property type="match status" value="1"/>
</dbReference>
<evidence type="ECO:0000256" key="2">
    <source>
        <dbReference type="ARBA" id="ARBA00022679"/>
    </source>
</evidence>
<protein>
    <submittedName>
        <fullName evidence="5">Spo0B domain-containing protein</fullName>
    </submittedName>
</protein>
<dbReference type="Gene3D" id="3.30.565.30">
    <property type="entry name" value="Sporulation initiation phosphotransferase B (SpoOB), C-terminal domain"/>
    <property type="match status" value="1"/>
</dbReference>
<evidence type="ECO:0000259" key="4">
    <source>
        <dbReference type="SMART" id="SM01317"/>
    </source>
</evidence>
<evidence type="ECO:0000313" key="5">
    <source>
        <dbReference type="EMBL" id="MBD3107848.1"/>
    </source>
</evidence>
<organism evidence="5 6">
    <name type="scientific">Peribacillus faecalis</name>
    <dbReference type="NCBI Taxonomy" id="2772559"/>
    <lineage>
        <taxon>Bacteria</taxon>
        <taxon>Bacillati</taxon>
        <taxon>Bacillota</taxon>
        <taxon>Bacilli</taxon>
        <taxon>Bacillales</taxon>
        <taxon>Bacillaceae</taxon>
        <taxon>Peribacillus</taxon>
    </lineage>
</organism>
<dbReference type="InterPro" id="IPR037100">
    <property type="entry name" value="Spo0B_C_sf"/>
</dbReference>
<dbReference type="GO" id="GO:0000155">
    <property type="term" value="F:phosphorelay sensor kinase activity"/>
    <property type="evidence" value="ECO:0007669"/>
    <property type="project" value="InterPro"/>
</dbReference>
<gene>
    <name evidence="5" type="ORF">IEO70_05665</name>
</gene>
<dbReference type="Gene3D" id="1.10.287.130">
    <property type="match status" value="1"/>
</dbReference>
<feature type="domain" description="Sporulation initiation phosphotransferase B C-terminal" evidence="4">
    <location>
        <begin position="59"/>
        <end position="171"/>
    </location>
</feature>
<dbReference type="RefSeq" id="WP_190997394.1">
    <property type="nucleotide sequence ID" value="NZ_JACXSI010000011.1"/>
</dbReference>
<dbReference type="InterPro" id="IPR016122">
    <property type="entry name" value="SpoOB_C"/>
</dbReference>
<dbReference type="AlphaFoldDB" id="A0A927CUK3"/>
<name>A0A927CUK3_9BACI</name>
<sequence length="178" mass="20755">MEKKWDIIEILKYCRHDWLNKVQLIKGNLELGKVDEVKGIIEAFIMESKNEAQLSNLHMPKMAELLITLNWRGLPFAFEYEILEAKRGCPLIDQKMYDWTLSFIGCLCQSLDPVVANELKAVIYEKDESIRFTFDLRGKIMNKDLIAPFLRECPTAATICINECTTEELVFDIEWKCE</sequence>
<accession>A0A927CUK3</accession>
<reference evidence="5" key="1">
    <citation type="submission" date="2020-09" db="EMBL/GenBank/DDBJ databases">
        <title>Bacillus faecalis sp. nov., a moderately halophilic bacterium isolated from cow faeces.</title>
        <authorList>
            <person name="Jiang L."/>
            <person name="Lee J."/>
        </authorList>
    </citation>
    <scope>NUCLEOTIDE SEQUENCE</scope>
    <source>
        <strain evidence="5">AGMB 02131</strain>
    </source>
</reference>
<dbReference type="Pfam" id="PF14682">
    <property type="entry name" value="SPOB_ab"/>
    <property type="match status" value="1"/>
</dbReference>
<evidence type="ECO:0000256" key="1">
    <source>
        <dbReference type="ARBA" id="ARBA00022553"/>
    </source>
</evidence>